<evidence type="ECO:0000313" key="8">
    <source>
        <dbReference type="Proteomes" id="UP000488956"/>
    </source>
</evidence>
<dbReference type="PANTHER" id="PTHR46481:SF10">
    <property type="entry name" value="ZINC FINGER BED DOMAIN-CONTAINING PROTEIN 39"/>
    <property type="match status" value="1"/>
</dbReference>
<comment type="subcellular location">
    <subcellularLocation>
        <location evidence="1">Nucleus</location>
    </subcellularLocation>
</comment>
<dbReference type="AlphaFoldDB" id="A0A6G0KDP7"/>
<feature type="compositionally biased region" description="Basic and acidic residues" evidence="6">
    <location>
        <begin position="630"/>
        <end position="643"/>
    </location>
</feature>
<name>A0A6G0KDP7_9STRA</name>
<evidence type="ECO:0000256" key="5">
    <source>
        <dbReference type="ARBA" id="ARBA00023242"/>
    </source>
</evidence>
<evidence type="ECO:0000256" key="6">
    <source>
        <dbReference type="SAM" id="MobiDB-lite"/>
    </source>
</evidence>
<proteinExistence type="predicted"/>
<dbReference type="PANTHER" id="PTHR46481">
    <property type="entry name" value="ZINC FINGER BED DOMAIN-CONTAINING PROTEIN 4"/>
    <property type="match status" value="1"/>
</dbReference>
<evidence type="ECO:0000313" key="7">
    <source>
        <dbReference type="EMBL" id="KAE9084387.1"/>
    </source>
</evidence>
<keyword evidence="2" id="KW-0479">Metal-binding</keyword>
<dbReference type="SUPFAM" id="SSF53098">
    <property type="entry name" value="Ribonuclease H-like"/>
    <property type="match status" value="1"/>
</dbReference>
<feature type="region of interest" description="Disordered" evidence="6">
    <location>
        <begin position="337"/>
        <end position="357"/>
    </location>
</feature>
<feature type="region of interest" description="Disordered" evidence="6">
    <location>
        <begin position="622"/>
        <end position="651"/>
    </location>
</feature>
<protein>
    <recommendedName>
        <fullName evidence="9">BED-type domain-containing protein</fullName>
    </recommendedName>
</protein>
<keyword evidence="3" id="KW-0863">Zinc-finger</keyword>
<dbReference type="GO" id="GO:0008270">
    <property type="term" value="F:zinc ion binding"/>
    <property type="evidence" value="ECO:0007669"/>
    <property type="project" value="UniProtKB-KW"/>
</dbReference>
<keyword evidence="4" id="KW-0862">Zinc</keyword>
<dbReference type="GO" id="GO:0005634">
    <property type="term" value="C:nucleus"/>
    <property type="evidence" value="ECO:0007669"/>
    <property type="project" value="UniProtKB-SubCell"/>
</dbReference>
<accession>A0A6G0KDP7</accession>
<evidence type="ECO:0008006" key="9">
    <source>
        <dbReference type="Google" id="ProtNLM"/>
    </source>
</evidence>
<evidence type="ECO:0000256" key="2">
    <source>
        <dbReference type="ARBA" id="ARBA00022723"/>
    </source>
</evidence>
<dbReference type="Proteomes" id="UP000488956">
    <property type="component" value="Unassembled WGS sequence"/>
</dbReference>
<reference evidence="7 8" key="1">
    <citation type="submission" date="2018-09" db="EMBL/GenBank/DDBJ databases">
        <title>Genomic investigation of the strawberry pathogen Phytophthora fragariae indicates pathogenicity is determined by transcriptional variation in three key races.</title>
        <authorList>
            <person name="Adams T.M."/>
            <person name="Armitage A.D."/>
            <person name="Sobczyk M.K."/>
            <person name="Bates H.J."/>
            <person name="Dunwell J.M."/>
            <person name="Nellist C.F."/>
            <person name="Harrison R.J."/>
        </authorList>
    </citation>
    <scope>NUCLEOTIDE SEQUENCE [LARGE SCALE GENOMIC DNA]</scope>
    <source>
        <strain evidence="7 8">ONT-3</strain>
    </source>
</reference>
<keyword evidence="5" id="KW-0539">Nucleus</keyword>
<dbReference type="EMBL" id="QXFX01001813">
    <property type="protein sequence ID" value="KAE9084387.1"/>
    <property type="molecule type" value="Genomic_DNA"/>
</dbReference>
<dbReference type="InterPro" id="IPR012337">
    <property type="entry name" value="RNaseH-like_sf"/>
</dbReference>
<evidence type="ECO:0000256" key="4">
    <source>
        <dbReference type="ARBA" id="ARBA00022833"/>
    </source>
</evidence>
<gene>
    <name evidence="7" type="ORF">PF010_g20850</name>
</gene>
<dbReference type="SUPFAM" id="SSF140996">
    <property type="entry name" value="Hermes dimerisation domain"/>
    <property type="match status" value="1"/>
</dbReference>
<comment type="caution">
    <text evidence="7">The sequence shown here is derived from an EMBL/GenBank/DDBJ whole genome shotgun (WGS) entry which is preliminary data.</text>
</comment>
<sequence>MDALEAQVKQDTDLRLYKMKNQKRKDVWYFARLTPKDQFGPVLDRDLTNEHGGSAICLLCSTTMTFRIGKHKMVEHMNGKHADELEIYRVRYNLVVTAGGGIRMQRVARRLDSELMDAACLDNIVHVRTITPKEQRQVNKLLARWVARHFRPMIIVEDEAFKEFVFYITHELGRVSMVLPNRSQLRNDIVALAVYYRKLVKEAILRFCVFYSLTSDIWTGGDGHSYISLTIHFLTDAFELRSWTLEVQELPGIHDGAAIAAALNKMSEEWGLSKEYCTKLVRDGGTNMVSAADTLAIPTMACVAHSLRLVVAGAMIKKKKTIDQPEELPAWAAEVSKESAEPIMEHEEDEQLSREDRDQMDTLRDLAVDEMETYLNDTIVNLGRNETNAVRGVVQRFRTLACYFRKSPKGQNRLAECQVRARGIKRSDALRVQVDCPTRWNSCWDMLQRLIVLEDSLVRFFAHVRSPPGRVEFAGMEDKLWWPKASDWLTIKCLTTLLIPFGAATAALSGQQYPTMPLVVPILNSIRKHLSRTDLFAELVAVAGDEAFVAETLVMMNDCRRFILNLFDKRFTIFENSELVWVAYLDPRIGKRMSYLSECSRQGQRQSCPSCSSTDASSRMLRGALTPDTSPEHTPDPISNDRKLPKRSFWA</sequence>
<organism evidence="7 8">
    <name type="scientific">Phytophthora fragariae</name>
    <dbReference type="NCBI Taxonomy" id="53985"/>
    <lineage>
        <taxon>Eukaryota</taxon>
        <taxon>Sar</taxon>
        <taxon>Stramenopiles</taxon>
        <taxon>Oomycota</taxon>
        <taxon>Peronosporomycetes</taxon>
        <taxon>Peronosporales</taxon>
        <taxon>Peronosporaceae</taxon>
        <taxon>Phytophthora</taxon>
    </lineage>
</organism>
<dbReference type="InterPro" id="IPR052035">
    <property type="entry name" value="ZnF_BED_domain_contain"/>
</dbReference>
<evidence type="ECO:0000256" key="3">
    <source>
        <dbReference type="ARBA" id="ARBA00022771"/>
    </source>
</evidence>
<evidence type="ECO:0000256" key="1">
    <source>
        <dbReference type="ARBA" id="ARBA00004123"/>
    </source>
</evidence>